<organism evidence="10">
    <name type="scientific">Pseudomonas saudimassiliensis</name>
    <dbReference type="NCBI Taxonomy" id="1461581"/>
    <lineage>
        <taxon>Bacteria</taxon>
        <taxon>Pseudomonadati</taxon>
        <taxon>Pseudomonadota</taxon>
        <taxon>Gammaproteobacteria</taxon>
        <taxon>Pseudomonadales</taxon>
        <taxon>Pseudomonadaceae</taxon>
        <taxon>Pseudomonas</taxon>
    </lineage>
</organism>
<dbReference type="Pfam" id="PF00893">
    <property type="entry name" value="Multi_Drug_Res"/>
    <property type="match status" value="1"/>
</dbReference>
<dbReference type="AlphaFoldDB" id="A0A078M0I3"/>
<evidence type="ECO:0000256" key="4">
    <source>
        <dbReference type="ARBA" id="ARBA00022692"/>
    </source>
</evidence>
<evidence type="ECO:0000256" key="1">
    <source>
        <dbReference type="ARBA" id="ARBA00004651"/>
    </source>
</evidence>
<proteinExistence type="inferred from homology"/>
<evidence type="ECO:0000256" key="7">
    <source>
        <dbReference type="ARBA" id="ARBA00038032"/>
    </source>
</evidence>
<evidence type="ECO:0000256" key="6">
    <source>
        <dbReference type="ARBA" id="ARBA00023136"/>
    </source>
</evidence>
<evidence type="ECO:0000256" key="2">
    <source>
        <dbReference type="ARBA" id="ARBA00022448"/>
    </source>
</evidence>
<dbReference type="GO" id="GO:0031460">
    <property type="term" value="P:glycine betaine transport"/>
    <property type="evidence" value="ECO:0007669"/>
    <property type="project" value="TreeGrafter"/>
</dbReference>
<name>A0A078M0I3_9PSED</name>
<dbReference type="OrthoDB" id="9808638at2"/>
<dbReference type="PANTHER" id="PTHR30561">
    <property type="entry name" value="SMR FAMILY PROTON-DEPENDENT DRUG EFFLUX TRANSPORTER SUGE"/>
    <property type="match status" value="1"/>
</dbReference>
<keyword evidence="6 9" id="KW-0472">Membrane</keyword>
<dbReference type="InterPro" id="IPR037185">
    <property type="entry name" value="EmrE-like"/>
</dbReference>
<keyword evidence="3" id="KW-1003">Cell membrane</keyword>
<dbReference type="EMBL" id="LK391969">
    <property type="protein sequence ID" value="CEF25312.1"/>
    <property type="molecule type" value="Genomic_DNA"/>
</dbReference>
<dbReference type="Gene3D" id="1.10.3730.20">
    <property type="match status" value="1"/>
</dbReference>
<evidence type="ECO:0000256" key="5">
    <source>
        <dbReference type="ARBA" id="ARBA00022989"/>
    </source>
</evidence>
<dbReference type="GO" id="GO:0015199">
    <property type="term" value="F:amino-acid betaine transmembrane transporter activity"/>
    <property type="evidence" value="ECO:0007669"/>
    <property type="project" value="TreeGrafter"/>
</dbReference>
<dbReference type="GO" id="GO:0005886">
    <property type="term" value="C:plasma membrane"/>
    <property type="evidence" value="ECO:0007669"/>
    <property type="project" value="UniProtKB-SubCell"/>
</dbReference>
<feature type="transmembrane region" description="Helical" evidence="9">
    <location>
        <begin position="33"/>
        <end position="51"/>
    </location>
</feature>
<dbReference type="InterPro" id="IPR000390">
    <property type="entry name" value="Small_drug/metabolite_transptr"/>
</dbReference>
<evidence type="ECO:0000313" key="10">
    <source>
        <dbReference type="EMBL" id="CEA00888.1"/>
    </source>
</evidence>
<comment type="subcellular location">
    <subcellularLocation>
        <location evidence="1 8">Cell membrane</location>
        <topology evidence="1 8">Multi-pass membrane protein</topology>
    </subcellularLocation>
</comment>
<dbReference type="PATRIC" id="fig|1461581.3.peg.209"/>
<gene>
    <name evidence="10" type="ORF">BN1049_00214</name>
</gene>
<dbReference type="PANTHER" id="PTHR30561:SF1">
    <property type="entry name" value="MULTIDRUG TRANSPORTER EMRE"/>
    <property type="match status" value="1"/>
</dbReference>
<keyword evidence="5 9" id="KW-1133">Transmembrane helix</keyword>
<keyword evidence="4 8" id="KW-0812">Transmembrane</keyword>
<feature type="transmembrane region" description="Helical" evidence="9">
    <location>
        <begin position="58"/>
        <end position="79"/>
    </location>
</feature>
<dbReference type="FunFam" id="1.10.3730.20:FF:000001">
    <property type="entry name" value="Quaternary ammonium compound resistance transporter SugE"/>
    <property type="match status" value="1"/>
</dbReference>
<dbReference type="RefSeq" id="WP_044497842.1">
    <property type="nucleotide sequence ID" value="NZ_LK391969.1"/>
</dbReference>
<evidence type="ECO:0000256" key="8">
    <source>
        <dbReference type="RuleBase" id="RU003942"/>
    </source>
</evidence>
<dbReference type="GO" id="GO:1990961">
    <property type="term" value="P:xenobiotic detoxification by transmembrane export across the plasma membrane"/>
    <property type="evidence" value="ECO:0007669"/>
    <property type="project" value="UniProtKB-ARBA"/>
</dbReference>
<dbReference type="EMBL" id="LM997413">
    <property type="protein sequence ID" value="CEA00888.1"/>
    <property type="molecule type" value="Genomic_DNA"/>
</dbReference>
<dbReference type="GO" id="GO:0015297">
    <property type="term" value="F:antiporter activity"/>
    <property type="evidence" value="ECO:0007669"/>
    <property type="project" value="TreeGrafter"/>
</dbReference>
<evidence type="ECO:0000256" key="9">
    <source>
        <dbReference type="SAM" id="Phobius"/>
    </source>
</evidence>
<evidence type="ECO:0000256" key="3">
    <source>
        <dbReference type="ARBA" id="ARBA00022475"/>
    </source>
</evidence>
<reference evidence="10" key="1">
    <citation type="submission" date="2014-07" db="EMBL/GenBank/DDBJ databases">
        <authorList>
            <person name="Urmite Genomes Urmite Genomes"/>
        </authorList>
    </citation>
    <scope>NUCLEOTIDE SEQUENCE</scope>
    <source>
        <strain evidence="10">12M76_air</strain>
    </source>
</reference>
<dbReference type="GO" id="GO:0015220">
    <property type="term" value="F:choline transmembrane transporter activity"/>
    <property type="evidence" value="ECO:0007669"/>
    <property type="project" value="TreeGrafter"/>
</dbReference>
<protein>
    <submittedName>
        <fullName evidence="10">Small multidrug resistance protein</fullName>
    </submittedName>
</protein>
<comment type="similarity">
    <text evidence="7 8">Belongs to the drug/metabolite transporter (DMT) superfamily. Small multidrug resistance (SMR) (TC 2.A.7.1) family.</text>
</comment>
<sequence length="110" mass="11527">MNAWIFLSIAIVAEVIATSALKASEGFSKPLPTLLMVVGYGIAFYLLALTLRTIPVGIAYAIWSGVGIVLITAVAWLLYGQKLDLPAVLGMGLIVAGVVVLNVFSKAVAH</sequence>
<accession>A0A078M0I3</accession>
<dbReference type="InterPro" id="IPR045324">
    <property type="entry name" value="Small_multidrug_res"/>
</dbReference>
<feature type="transmembrane region" description="Helical" evidence="9">
    <location>
        <begin position="85"/>
        <end position="104"/>
    </location>
</feature>
<dbReference type="SUPFAM" id="SSF103481">
    <property type="entry name" value="Multidrug resistance efflux transporter EmrE"/>
    <property type="match status" value="1"/>
</dbReference>
<keyword evidence="2" id="KW-0813">Transport</keyword>